<name>A0A9X2P491_9BACT</name>
<gene>
    <name evidence="2" type="ORF">NU887_13365</name>
</gene>
<evidence type="ECO:0000256" key="1">
    <source>
        <dbReference type="SAM" id="SignalP"/>
    </source>
</evidence>
<dbReference type="RefSeq" id="WP_258423887.1">
    <property type="nucleotide sequence ID" value="NZ_JANSUY010000012.1"/>
</dbReference>
<keyword evidence="3" id="KW-1185">Reference proteome</keyword>
<proteinExistence type="predicted"/>
<dbReference type="PROSITE" id="PS51257">
    <property type="entry name" value="PROKAR_LIPOPROTEIN"/>
    <property type="match status" value="1"/>
</dbReference>
<organism evidence="2 3">
    <name type="scientific">Aquiflexum gelatinilyticum</name>
    <dbReference type="NCBI Taxonomy" id="2961943"/>
    <lineage>
        <taxon>Bacteria</taxon>
        <taxon>Pseudomonadati</taxon>
        <taxon>Bacteroidota</taxon>
        <taxon>Cytophagia</taxon>
        <taxon>Cytophagales</taxon>
        <taxon>Cyclobacteriaceae</taxon>
        <taxon>Aquiflexum</taxon>
    </lineage>
</organism>
<comment type="caution">
    <text evidence="2">The sequence shown here is derived from an EMBL/GenBank/DDBJ whole genome shotgun (WGS) entry which is preliminary data.</text>
</comment>
<keyword evidence="1" id="KW-0732">Signal</keyword>
<dbReference type="EMBL" id="JANSUY010000012">
    <property type="protein sequence ID" value="MCR9016029.1"/>
    <property type="molecule type" value="Genomic_DNA"/>
</dbReference>
<sequence>MRYLVFFILFILFISCNSKNQDTEVIETSSPQKSISLVKLDSIQIDYLGIPTVHDIDPKSGTVLFMDHKEFSEDIFIADFEGKILSSFSKFGDMPDTYGALMSTIKITGPDSFLVYGYKGFFTYDFDGKLLSLVKYDDFHVPNERMTAMGFGMENLTDKLLYLNFEPRPSEVHQYKDLKLLSVIDPVGGKRNAIIGFPENSVFLNGNYFFSPTWFPVFTVDKEHIYVAFGLEPVIHVYEAKEPYSLKSSIPLNLPDYNYSKGTEDPNDFRFISMLFSSGRIDNIKKIDGVFIVAYFQGYNETDSETNFENKSPVEASIFREKMMEKYPKRIAILDSLGNVINDFVPEGLEPRSMLLRNGELWMMEKPNEEEEKDYFRLFRVGLKVEE</sequence>
<feature type="chain" id="PRO_5040970489" description="DUF4221 domain-containing protein" evidence="1">
    <location>
        <begin position="21"/>
        <end position="387"/>
    </location>
</feature>
<reference evidence="2" key="1">
    <citation type="submission" date="2022-08" db="EMBL/GenBank/DDBJ databases">
        <authorList>
            <person name="Zhang D."/>
        </authorList>
    </citation>
    <scope>NUCLEOTIDE SEQUENCE</scope>
    <source>
        <strain evidence="2">XJ19-11</strain>
    </source>
</reference>
<accession>A0A9X2P491</accession>
<dbReference type="Proteomes" id="UP001142175">
    <property type="component" value="Unassembled WGS sequence"/>
</dbReference>
<evidence type="ECO:0000313" key="2">
    <source>
        <dbReference type="EMBL" id="MCR9016029.1"/>
    </source>
</evidence>
<feature type="signal peptide" evidence="1">
    <location>
        <begin position="1"/>
        <end position="20"/>
    </location>
</feature>
<dbReference type="AlphaFoldDB" id="A0A9X2P491"/>
<protein>
    <recommendedName>
        <fullName evidence="4">DUF4221 domain-containing protein</fullName>
    </recommendedName>
</protein>
<evidence type="ECO:0008006" key="4">
    <source>
        <dbReference type="Google" id="ProtNLM"/>
    </source>
</evidence>
<evidence type="ECO:0000313" key="3">
    <source>
        <dbReference type="Proteomes" id="UP001142175"/>
    </source>
</evidence>